<evidence type="ECO:0000256" key="1">
    <source>
        <dbReference type="SAM" id="MobiDB-lite"/>
    </source>
</evidence>
<organism evidence="2 3">
    <name type="scientific">Streptomyces kronopolitis</name>
    <dbReference type="NCBI Taxonomy" id="1612435"/>
    <lineage>
        <taxon>Bacteria</taxon>
        <taxon>Bacillati</taxon>
        <taxon>Actinomycetota</taxon>
        <taxon>Actinomycetes</taxon>
        <taxon>Kitasatosporales</taxon>
        <taxon>Streptomycetaceae</taxon>
        <taxon>Streptomyces</taxon>
    </lineage>
</organism>
<feature type="region of interest" description="Disordered" evidence="1">
    <location>
        <begin position="22"/>
        <end position="42"/>
    </location>
</feature>
<name>A0ABQ2JM58_9ACTN</name>
<dbReference type="Proteomes" id="UP000600080">
    <property type="component" value="Unassembled WGS sequence"/>
</dbReference>
<comment type="caution">
    <text evidence="2">The sequence shown here is derived from an EMBL/GenBank/DDBJ whole genome shotgun (WGS) entry which is preliminary data.</text>
</comment>
<keyword evidence="3" id="KW-1185">Reference proteome</keyword>
<evidence type="ECO:0000313" key="2">
    <source>
        <dbReference type="EMBL" id="GGN51313.1"/>
    </source>
</evidence>
<dbReference type="EMBL" id="BMND01000018">
    <property type="protein sequence ID" value="GGN51313.1"/>
    <property type="molecule type" value="Genomic_DNA"/>
</dbReference>
<gene>
    <name evidence="2" type="ORF">GCM10012285_41300</name>
</gene>
<sequence length="98" mass="10263">MLGGPGDEEGPLATVRCSDVRGTKHEPPCVVPEVGQGSEYGTECPQRRLTWGVSQTPRTGFHVARGTGGGGEEAAHILDHNQAGAEGLDRTGYVQPQP</sequence>
<reference evidence="3" key="1">
    <citation type="journal article" date="2019" name="Int. J. Syst. Evol. Microbiol.">
        <title>The Global Catalogue of Microorganisms (GCM) 10K type strain sequencing project: providing services to taxonomists for standard genome sequencing and annotation.</title>
        <authorList>
            <consortium name="The Broad Institute Genomics Platform"/>
            <consortium name="The Broad Institute Genome Sequencing Center for Infectious Disease"/>
            <person name="Wu L."/>
            <person name="Ma J."/>
        </authorList>
    </citation>
    <scope>NUCLEOTIDE SEQUENCE [LARGE SCALE GENOMIC DNA]</scope>
    <source>
        <strain evidence="3">CGMCC 4.7323</strain>
    </source>
</reference>
<accession>A0ABQ2JM58</accession>
<proteinExistence type="predicted"/>
<protein>
    <submittedName>
        <fullName evidence="2">Uncharacterized protein</fullName>
    </submittedName>
</protein>
<evidence type="ECO:0000313" key="3">
    <source>
        <dbReference type="Proteomes" id="UP000600080"/>
    </source>
</evidence>